<evidence type="ECO:0000256" key="6">
    <source>
        <dbReference type="ARBA" id="ARBA00022723"/>
    </source>
</evidence>
<reference evidence="20" key="3">
    <citation type="submission" date="2015-06" db="UniProtKB">
        <authorList>
            <consortium name="EnsemblMetazoa"/>
        </authorList>
    </citation>
    <scope>IDENTIFICATION</scope>
</reference>
<dbReference type="GO" id="GO:0003691">
    <property type="term" value="F:double-stranded telomeric DNA binding"/>
    <property type="evidence" value="ECO:0000318"/>
    <property type="project" value="GO_Central"/>
</dbReference>
<gene>
    <name evidence="20" type="primary">20202572</name>
    <name evidence="19" type="ORF">HELRODRAFT_168960</name>
</gene>
<keyword evidence="9" id="KW-0378">Hydrolase</keyword>
<evidence type="ECO:0000256" key="4">
    <source>
        <dbReference type="ARBA" id="ARBA00009439"/>
    </source>
</evidence>
<dbReference type="Gene3D" id="3.40.50.300">
    <property type="entry name" value="P-loop containing nucleotide triphosphate hydrolases"/>
    <property type="match status" value="2"/>
</dbReference>
<feature type="coiled-coil region" evidence="17">
    <location>
        <begin position="419"/>
        <end position="446"/>
    </location>
</feature>
<dbReference type="InterPro" id="IPR013134">
    <property type="entry name" value="Zn_hook_RAD50"/>
</dbReference>
<keyword evidence="13" id="KW-0234">DNA repair</keyword>
<dbReference type="GeneID" id="20202572"/>
<keyword evidence="6 16" id="KW-0479">Metal-binding</keyword>
<keyword evidence="8" id="KW-0227">DNA damage</keyword>
<evidence type="ECO:0000259" key="18">
    <source>
        <dbReference type="PROSITE" id="PS51131"/>
    </source>
</evidence>
<evidence type="ECO:0000256" key="7">
    <source>
        <dbReference type="ARBA" id="ARBA00022741"/>
    </source>
</evidence>
<dbReference type="Proteomes" id="UP000015101">
    <property type="component" value="Unassembled WGS sequence"/>
</dbReference>
<evidence type="ECO:0000256" key="17">
    <source>
        <dbReference type="SAM" id="Coils"/>
    </source>
</evidence>
<dbReference type="RefSeq" id="XP_009013048.1">
    <property type="nucleotide sequence ID" value="XM_009014800.1"/>
</dbReference>
<feature type="coiled-coil region" evidence="17">
    <location>
        <begin position="136"/>
        <end position="163"/>
    </location>
</feature>
<feature type="coiled-coil region" evidence="17">
    <location>
        <begin position="798"/>
        <end position="895"/>
    </location>
</feature>
<comment type="cofactor">
    <cofactor evidence="1">
        <name>Zn(2+)</name>
        <dbReference type="ChEBI" id="CHEBI:29105"/>
    </cofactor>
</comment>
<evidence type="ECO:0000256" key="14">
    <source>
        <dbReference type="ARBA" id="ARBA00023242"/>
    </source>
</evidence>
<dbReference type="GO" id="GO:0007004">
    <property type="term" value="P:telomere maintenance via telomerase"/>
    <property type="evidence" value="ECO:0000318"/>
    <property type="project" value="GO_Central"/>
</dbReference>
<dbReference type="eggNOG" id="KOG0962">
    <property type="taxonomic scope" value="Eukaryota"/>
</dbReference>
<dbReference type="EMBL" id="KB096023">
    <property type="protein sequence ID" value="ESO09026.1"/>
    <property type="molecule type" value="Genomic_DNA"/>
</dbReference>
<dbReference type="PANTHER" id="PTHR18867:SF12">
    <property type="entry name" value="DNA REPAIR PROTEIN RAD50"/>
    <property type="match status" value="1"/>
</dbReference>
<proteinExistence type="inferred from homology"/>
<dbReference type="InterPro" id="IPR027417">
    <property type="entry name" value="P-loop_NTPase"/>
</dbReference>
<evidence type="ECO:0000256" key="13">
    <source>
        <dbReference type="ARBA" id="ARBA00023204"/>
    </source>
</evidence>
<dbReference type="FunFam" id="3.40.50.300:FF:000947">
    <property type="entry name" value="DNA repair protein RAD50"/>
    <property type="match status" value="1"/>
</dbReference>
<dbReference type="GO" id="GO:0000794">
    <property type="term" value="C:condensed nuclear chromosome"/>
    <property type="evidence" value="ECO:0000318"/>
    <property type="project" value="GO_Central"/>
</dbReference>
<evidence type="ECO:0000256" key="16">
    <source>
        <dbReference type="PROSITE-ProRule" id="PRU00471"/>
    </source>
</evidence>
<feature type="coiled-coil region" evidence="17">
    <location>
        <begin position="57"/>
        <end position="94"/>
    </location>
</feature>
<keyword evidence="11" id="KW-0067">ATP-binding</keyword>
<keyword evidence="14" id="KW-0539">Nucleus</keyword>
<feature type="coiled-coil region" evidence="17">
    <location>
        <begin position="522"/>
        <end position="739"/>
    </location>
</feature>
<reference evidence="21" key="1">
    <citation type="submission" date="2012-12" db="EMBL/GenBank/DDBJ databases">
        <authorList>
            <person name="Hellsten U."/>
            <person name="Grimwood J."/>
            <person name="Chapman J.A."/>
            <person name="Shapiro H."/>
            <person name="Aerts A."/>
            <person name="Otillar R.P."/>
            <person name="Terry A.Y."/>
            <person name="Boore J.L."/>
            <person name="Simakov O."/>
            <person name="Marletaz F."/>
            <person name="Cho S.-J."/>
            <person name="Edsinger-Gonzales E."/>
            <person name="Havlak P."/>
            <person name="Kuo D.-H."/>
            <person name="Larsson T."/>
            <person name="Lv J."/>
            <person name="Arendt D."/>
            <person name="Savage R."/>
            <person name="Osoegawa K."/>
            <person name="de Jong P."/>
            <person name="Lindberg D.R."/>
            <person name="Seaver E.C."/>
            <person name="Weisblat D.A."/>
            <person name="Putnam N.H."/>
            <person name="Grigoriev I.V."/>
            <person name="Rokhsar D.S."/>
        </authorList>
    </citation>
    <scope>NUCLEOTIDE SEQUENCE</scope>
</reference>
<evidence type="ECO:0000256" key="12">
    <source>
        <dbReference type="ARBA" id="ARBA00023054"/>
    </source>
</evidence>
<feature type="binding site" evidence="16">
    <location>
        <position position="494"/>
    </location>
    <ligand>
        <name>Zn(2+)</name>
        <dbReference type="ChEBI" id="CHEBI:29105"/>
    </ligand>
</feature>
<evidence type="ECO:0000256" key="10">
    <source>
        <dbReference type="ARBA" id="ARBA00022833"/>
    </source>
</evidence>
<dbReference type="KEGG" id="hro:HELRODRAFT_168960"/>
<evidence type="ECO:0000256" key="1">
    <source>
        <dbReference type="ARBA" id="ARBA00001947"/>
    </source>
</evidence>
<evidence type="ECO:0000256" key="3">
    <source>
        <dbReference type="ARBA" id="ARBA00004286"/>
    </source>
</evidence>
<feature type="coiled-coil region" evidence="17">
    <location>
        <begin position="237"/>
        <end position="339"/>
    </location>
</feature>
<keyword evidence="5" id="KW-0158">Chromosome</keyword>
<dbReference type="GO" id="GO:0051880">
    <property type="term" value="F:G-quadruplex DNA binding"/>
    <property type="evidence" value="ECO:0000318"/>
    <property type="project" value="GO_Central"/>
</dbReference>
<evidence type="ECO:0000313" key="19">
    <source>
        <dbReference type="EMBL" id="ESO09026.1"/>
    </source>
</evidence>
<dbReference type="GO" id="GO:0000722">
    <property type="term" value="P:telomere maintenance via recombination"/>
    <property type="evidence" value="ECO:0000318"/>
    <property type="project" value="GO_Central"/>
</dbReference>
<dbReference type="GO" id="GO:0030870">
    <property type="term" value="C:Mre11 complex"/>
    <property type="evidence" value="ECO:0000318"/>
    <property type="project" value="GO_Central"/>
</dbReference>
<sequence length="1103" mass="127270">MISLLGVSKPILENVIFCHQEDSNWPLSEGKALKMKFDDIFASTRYVKALDVINKCRKEQTVQIKEYKSEMKYLRQNKSKVEEIQSRLLNLEERREANLDGLKNVNFKLEPKLDKLNALERREDDIRKISNSVGSCEELNEEITEFKNKMRDKAECLKNHQEELNSVDGMMVTTSKQKSKIVMEHARLQQESERNKKNISERNSLLQQINVGHRLLGQLRRQHDAYTKKSSDVQVELNKKRETKTKLETECSIKEENLKRNEAEIAKMTSALTKINTSAGKLDTVKNNISKLESEMAELERGMNVSEMKQEIQQLQKLRSSLDAEVRKFDRELSDLNQDMAVRTQLDIHNKDKLSKEENIRKILSKNEDTLKHVLGTVHGETLKKQLDEYIREKSKNVRSHVDRLQRMKSQHTKLEAIRNVEQETLKKKQNELRGHEEKINSITRGKDFMEGLGALTSKLQTSQDNKGHLMAVEYMFKKYIDKLHKENPDCPLCHRPFDEQSEVEELISEMEGKLNIIPEKMEKLQESIAETSRDYEAWLKLNPIKDIMVTLRDDEIPKIEASIQKLTNEISALVLEINEKEEEMEADTNDESLAKSLTSDAAVVERFHLEANDLNRKITALSNKLTSGNTSRTVDQVQTDKKNKIDELDSTSKELQEKQTSLDQQQDKVRKVQNSIHQLKDERLRIEGEFQSKIKLESNKADLVKQNEQLVQQIRLEIEEVMKEKRQLDGEQEAETNRANVKLGCMRSTKILLAFKPGHGYSKSRRFNHFTLSRRHILYPNSSIFGVNIGNEQVNKLLDDMKQLKSVQSDVERYEDEDGDKALGDIISQMDTLNGRLKSLEQKKLDVANVVQQLNEELTTQETQRRNLEDNMKLMKLKEEVSVIEKKIKCENDKLGGYDQQLDAEMKTLKGELSTEPLTTEVASTDLDKYYKALDKLVSQMQTVIDMDADIEAIEIRSDVEDDSGTTKTRRAYHYRVVMLNGGVELDMRGRCSAGQKVLASLIIRLALAETFCLNCGVLALDEPTTNLDRENIESLAFALVEIIKSRSKQKNFQLIVITHDEDFVELLGRSEFVEEFFRVRKDEITGCSKISRSKISTLQTK</sequence>
<dbReference type="OrthoDB" id="18797at2759"/>
<comment type="similarity">
    <text evidence="4">Belongs to the SMC family. RAD50 subfamily.</text>
</comment>
<dbReference type="GO" id="GO:0016787">
    <property type="term" value="F:hydrolase activity"/>
    <property type="evidence" value="ECO:0007669"/>
    <property type="project" value="UniProtKB-KW"/>
</dbReference>
<dbReference type="GO" id="GO:0043047">
    <property type="term" value="F:single-stranded telomeric DNA binding"/>
    <property type="evidence" value="ECO:0000318"/>
    <property type="project" value="GO_Central"/>
</dbReference>
<dbReference type="EnsemblMetazoa" id="HelroT168960">
    <property type="protein sequence ID" value="HelroP168960"/>
    <property type="gene ID" value="HelroG168960"/>
</dbReference>
<dbReference type="HOGENOM" id="CLU_006184_0_0_1"/>
<accession>T1F172</accession>
<dbReference type="CTD" id="20202572"/>
<feature type="domain" description="Zinc-hook" evidence="18">
    <location>
        <begin position="446"/>
        <end position="544"/>
    </location>
</feature>
<dbReference type="PANTHER" id="PTHR18867">
    <property type="entry name" value="RAD50"/>
    <property type="match status" value="1"/>
</dbReference>
<keyword evidence="7" id="KW-0547">Nucleotide-binding</keyword>
<evidence type="ECO:0000256" key="11">
    <source>
        <dbReference type="ARBA" id="ARBA00022840"/>
    </source>
</evidence>
<evidence type="ECO:0000256" key="2">
    <source>
        <dbReference type="ARBA" id="ARBA00004123"/>
    </source>
</evidence>
<dbReference type="GO" id="GO:0006302">
    <property type="term" value="P:double-strand break repair"/>
    <property type="evidence" value="ECO:0000318"/>
    <property type="project" value="GO_Central"/>
</dbReference>
<evidence type="ECO:0000256" key="15">
    <source>
        <dbReference type="ARBA" id="ARBA00049360"/>
    </source>
</evidence>
<dbReference type="AlphaFoldDB" id="T1F172"/>
<dbReference type="GO" id="GO:0005524">
    <property type="term" value="F:ATP binding"/>
    <property type="evidence" value="ECO:0007669"/>
    <property type="project" value="UniProtKB-KW"/>
</dbReference>
<dbReference type="EMBL" id="AMQM01003153">
    <property type="status" value="NOT_ANNOTATED_CDS"/>
    <property type="molecule type" value="Genomic_DNA"/>
</dbReference>
<dbReference type="GO" id="GO:0070192">
    <property type="term" value="P:chromosome organization involved in meiotic cell cycle"/>
    <property type="evidence" value="ECO:0000318"/>
    <property type="project" value="GO_Central"/>
</dbReference>
<dbReference type="InParanoid" id="T1F172"/>
<evidence type="ECO:0000313" key="20">
    <source>
        <dbReference type="EnsemblMetazoa" id="HelroP168960"/>
    </source>
</evidence>
<dbReference type="Pfam" id="PF04423">
    <property type="entry name" value="Rad50_zn_hook"/>
    <property type="match status" value="1"/>
</dbReference>
<dbReference type="STRING" id="6412.T1F172"/>
<evidence type="ECO:0000256" key="8">
    <source>
        <dbReference type="ARBA" id="ARBA00022763"/>
    </source>
</evidence>
<evidence type="ECO:0000256" key="9">
    <source>
        <dbReference type="ARBA" id="ARBA00022801"/>
    </source>
</evidence>
<feature type="binding site" evidence="16">
    <location>
        <position position="491"/>
    </location>
    <ligand>
        <name>Zn(2+)</name>
        <dbReference type="ChEBI" id="CHEBI:29105"/>
    </ligand>
</feature>
<evidence type="ECO:0000256" key="5">
    <source>
        <dbReference type="ARBA" id="ARBA00022454"/>
    </source>
</evidence>
<organism evidence="20 21">
    <name type="scientific">Helobdella robusta</name>
    <name type="common">Californian leech</name>
    <dbReference type="NCBI Taxonomy" id="6412"/>
    <lineage>
        <taxon>Eukaryota</taxon>
        <taxon>Metazoa</taxon>
        <taxon>Spiralia</taxon>
        <taxon>Lophotrochozoa</taxon>
        <taxon>Annelida</taxon>
        <taxon>Clitellata</taxon>
        <taxon>Hirudinea</taxon>
        <taxon>Rhynchobdellida</taxon>
        <taxon>Glossiphoniidae</taxon>
        <taxon>Helobdella</taxon>
    </lineage>
</organism>
<comment type="subcellular location">
    <subcellularLocation>
        <location evidence="3">Chromosome</location>
    </subcellularLocation>
    <subcellularLocation>
        <location evidence="2">Nucleus</location>
    </subcellularLocation>
</comment>
<keyword evidence="21" id="KW-1185">Reference proteome</keyword>
<evidence type="ECO:0000313" key="21">
    <source>
        <dbReference type="Proteomes" id="UP000015101"/>
    </source>
</evidence>
<dbReference type="GO" id="GO:0046872">
    <property type="term" value="F:metal ion binding"/>
    <property type="evidence" value="ECO:0007669"/>
    <property type="project" value="UniProtKB-UniRule"/>
</dbReference>
<protein>
    <recommendedName>
        <fullName evidence="18">Zinc-hook domain-containing protein</fullName>
    </recommendedName>
</protein>
<dbReference type="SUPFAM" id="SSF52540">
    <property type="entry name" value="P-loop containing nucleoside triphosphate hydrolases"/>
    <property type="match status" value="1"/>
</dbReference>
<dbReference type="FunCoup" id="T1F172">
    <property type="interactions" value="1877"/>
</dbReference>
<comment type="catalytic activity">
    <reaction evidence="15">
        <text>ATP + H2O = ADP + phosphate + H(+)</text>
        <dbReference type="Rhea" id="RHEA:13065"/>
        <dbReference type="ChEBI" id="CHEBI:15377"/>
        <dbReference type="ChEBI" id="CHEBI:15378"/>
        <dbReference type="ChEBI" id="CHEBI:30616"/>
        <dbReference type="ChEBI" id="CHEBI:43474"/>
        <dbReference type="ChEBI" id="CHEBI:456216"/>
    </reaction>
</comment>
<keyword evidence="12 17" id="KW-0175">Coiled coil</keyword>
<dbReference type="OMA" id="FSDYYYR"/>
<keyword evidence="10 16" id="KW-0862">Zinc</keyword>
<dbReference type="PROSITE" id="PS51131">
    <property type="entry name" value="ZN_HOOK"/>
    <property type="match status" value="1"/>
</dbReference>
<reference evidence="19 21" key="2">
    <citation type="journal article" date="2013" name="Nature">
        <title>Insights into bilaterian evolution from three spiralian genomes.</title>
        <authorList>
            <person name="Simakov O."/>
            <person name="Marletaz F."/>
            <person name="Cho S.J."/>
            <person name="Edsinger-Gonzales E."/>
            <person name="Havlak P."/>
            <person name="Hellsten U."/>
            <person name="Kuo D.H."/>
            <person name="Larsson T."/>
            <person name="Lv J."/>
            <person name="Arendt D."/>
            <person name="Savage R."/>
            <person name="Osoegawa K."/>
            <person name="de Jong P."/>
            <person name="Grimwood J."/>
            <person name="Chapman J.A."/>
            <person name="Shapiro H."/>
            <person name="Aerts A."/>
            <person name="Otillar R.P."/>
            <person name="Terry A.Y."/>
            <person name="Boore J.L."/>
            <person name="Grigoriev I.V."/>
            <person name="Lindberg D.R."/>
            <person name="Seaver E.C."/>
            <person name="Weisblat D.A."/>
            <person name="Putnam N.H."/>
            <person name="Rokhsar D.S."/>
        </authorList>
    </citation>
    <scope>NUCLEOTIDE SEQUENCE</scope>
</reference>
<name>T1F172_HELRO</name>
<dbReference type="EMBL" id="AMQM01003154">
    <property type="status" value="NOT_ANNOTATED_CDS"/>
    <property type="molecule type" value="Genomic_DNA"/>
</dbReference>